<dbReference type="EMBL" id="JAYMYS010000006">
    <property type="protein sequence ID" value="KAK7389821.1"/>
    <property type="molecule type" value="Genomic_DNA"/>
</dbReference>
<evidence type="ECO:0000313" key="1">
    <source>
        <dbReference type="EMBL" id="KAK7389821.1"/>
    </source>
</evidence>
<keyword evidence="2" id="KW-1185">Reference proteome</keyword>
<name>A0AAN9XF47_PSOTE</name>
<reference evidence="1 2" key="1">
    <citation type="submission" date="2024-01" db="EMBL/GenBank/DDBJ databases">
        <title>The genomes of 5 underutilized Papilionoideae crops provide insights into root nodulation and disease resistanc.</title>
        <authorList>
            <person name="Jiang F."/>
        </authorList>
    </citation>
    <scope>NUCLEOTIDE SEQUENCE [LARGE SCALE GENOMIC DNA]</scope>
    <source>
        <strain evidence="1">DUOXIRENSHENG_FW03</strain>
        <tissue evidence="1">Leaves</tissue>
    </source>
</reference>
<gene>
    <name evidence="1" type="ORF">VNO78_25115</name>
</gene>
<proteinExistence type="predicted"/>
<accession>A0AAN9XF47</accession>
<dbReference type="Proteomes" id="UP001386955">
    <property type="component" value="Unassembled WGS sequence"/>
</dbReference>
<protein>
    <submittedName>
        <fullName evidence="1">Uncharacterized protein</fullName>
    </submittedName>
</protein>
<comment type="caution">
    <text evidence="1">The sequence shown here is derived from an EMBL/GenBank/DDBJ whole genome shotgun (WGS) entry which is preliminary data.</text>
</comment>
<dbReference type="AlphaFoldDB" id="A0AAN9XF47"/>
<organism evidence="1 2">
    <name type="scientific">Psophocarpus tetragonolobus</name>
    <name type="common">Winged bean</name>
    <name type="synonym">Dolichos tetragonolobus</name>
    <dbReference type="NCBI Taxonomy" id="3891"/>
    <lineage>
        <taxon>Eukaryota</taxon>
        <taxon>Viridiplantae</taxon>
        <taxon>Streptophyta</taxon>
        <taxon>Embryophyta</taxon>
        <taxon>Tracheophyta</taxon>
        <taxon>Spermatophyta</taxon>
        <taxon>Magnoliopsida</taxon>
        <taxon>eudicotyledons</taxon>
        <taxon>Gunneridae</taxon>
        <taxon>Pentapetalae</taxon>
        <taxon>rosids</taxon>
        <taxon>fabids</taxon>
        <taxon>Fabales</taxon>
        <taxon>Fabaceae</taxon>
        <taxon>Papilionoideae</taxon>
        <taxon>50 kb inversion clade</taxon>
        <taxon>NPAAA clade</taxon>
        <taxon>indigoferoid/millettioid clade</taxon>
        <taxon>Phaseoleae</taxon>
        <taxon>Psophocarpus</taxon>
    </lineage>
</organism>
<sequence>MGPNKEAKEPKRGQDLSYGFQVGTKGFSATKNGDRMKKEVVTCECVCPILLAANGNSNFSKYETIKKQS</sequence>
<evidence type="ECO:0000313" key="2">
    <source>
        <dbReference type="Proteomes" id="UP001386955"/>
    </source>
</evidence>